<dbReference type="Proteomes" id="UP000199101">
    <property type="component" value="Unassembled WGS sequence"/>
</dbReference>
<dbReference type="Pfam" id="PF02655">
    <property type="entry name" value="ATP-grasp_3"/>
    <property type="match status" value="1"/>
</dbReference>
<dbReference type="PANTHER" id="PTHR43585:SF2">
    <property type="entry name" value="ATP-GRASP ENZYME FSQD"/>
    <property type="match status" value="1"/>
</dbReference>
<dbReference type="RefSeq" id="WP_092719740.1">
    <property type="nucleotide sequence ID" value="NZ_FMAG01000014.1"/>
</dbReference>
<dbReference type="GO" id="GO:0016874">
    <property type="term" value="F:ligase activity"/>
    <property type="evidence" value="ECO:0007669"/>
    <property type="project" value="UniProtKB-KW"/>
</dbReference>
<dbReference type="InterPro" id="IPR052032">
    <property type="entry name" value="ATP-dep_AA_Ligase"/>
</dbReference>
<keyword evidence="2 4" id="KW-0547">Nucleotide-binding</keyword>
<evidence type="ECO:0000313" key="6">
    <source>
        <dbReference type="EMBL" id="SCB49507.1"/>
    </source>
</evidence>
<sequence>MTTKAAEPVIVIDRVGYSFYKAPRSTYLSSGRFSVRLVTATDKLHEVEGEEIEAVLALPRSDHSAFLSGAKLMFNLNGVPARRIVAVTERYLLHAAKLREELSLPGMTLAETLPFRDKVLMKEAVAAGGLRVPEFAEYTPQAARDLLSRYKRVVAKPRFGAGSKGIVFLDTVRDADTFEQRYKDDLPDYEVEEFISGQLFHIDSIVDCGKVVAATAGLSIDPPSNFETSRPYRDVSIEPSDLLDELLDFNTRVMAQFPAFRGVTHLEVFKAEDGIYFCEIGARAGGGGVIASFQHRTGYNLDEIVLQSHLEGAVPASMNVSNAMTGYVMIYGTPGQLVGEVRAPDAPWVIETQILARPGEILDVPQDWSDAVCIVSVTGLSAVEVTERLEIAIEHISSQLSSAGR</sequence>
<feature type="domain" description="ATP-grasp" evidence="5">
    <location>
        <begin position="122"/>
        <end position="310"/>
    </location>
</feature>
<dbReference type="PROSITE" id="PS50975">
    <property type="entry name" value="ATP_GRASP"/>
    <property type="match status" value="1"/>
</dbReference>
<dbReference type="GO" id="GO:0005524">
    <property type="term" value="F:ATP binding"/>
    <property type="evidence" value="ECO:0007669"/>
    <property type="project" value="UniProtKB-UniRule"/>
</dbReference>
<reference evidence="7" key="1">
    <citation type="submission" date="2016-08" db="EMBL/GenBank/DDBJ databases">
        <authorList>
            <person name="Varghese N."/>
            <person name="Submissions Spin"/>
        </authorList>
    </citation>
    <scope>NUCLEOTIDE SEQUENCE [LARGE SCALE GENOMIC DNA]</scope>
    <source>
        <strain evidence="7">HAMBI 2975</strain>
    </source>
</reference>
<keyword evidence="7" id="KW-1185">Reference proteome</keyword>
<gene>
    <name evidence="6" type="ORF">GA0061103_0606</name>
</gene>
<evidence type="ECO:0000256" key="1">
    <source>
        <dbReference type="ARBA" id="ARBA00022598"/>
    </source>
</evidence>
<dbReference type="InterPro" id="IPR011761">
    <property type="entry name" value="ATP-grasp"/>
</dbReference>
<dbReference type="PANTHER" id="PTHR43585">
    <property type="entry name" value="FUMIPYRROLE BIOSYNTHESIS PROTEIN C"/>
    <property type="match status" value="1"/>
</dbReference>
<name>A0A1C3XB38_9HYPH</name>
<evidence type="ECO:0000259" key="5">
    <source>
        <dbReference type="PROSITE" id="PS50975"/>
    </source>
</evidence>
<accession>A0A1C3XB38</accession>
<dbReference type="Gene3D" id="3.30.470.20">
    <property type="entry name" value="ATP-grasp fold, B domain"/>
    <property type="match status" value="1"/>
</dbReference>
<dbReference type="AlphaFoldDB" id="A0A1C3XB38"/>
<keyword evidence="3 4" id="KW-0067">ATP-binding</keyword>
<evidence type="ECO:0000256" key="3">
    <source>
        <dbReference type="ARBA" id="ARBA00022840"/>
    </source>
</evidence>
<dbReference type="Gene3D" id="3.40.50.20">
    <property type="match status" value="1"/>
</dbReference>
<dbReference type="InterPro" id="IPR003806">
    <property type="entry name" value="ATP-grasp_PylC-type"/>
</dbReference>
<evidence type="ECO:0000313" key="7">
    <source>
        <dbReference type="Proteomes" id="UP000199101"/>
    </source>
</evidence>
<organism evidence="6 7">
    <name type="scientific">Rhizobium multihospitium</name>
    <dbReference type="NCBI Taxonomy" id="410764"/>
    <lineage>
        <taxon>Bacteria</taxon>
        <taxon>Pseudomonadati</taxon>
        <taxon>Pseudomonadota</taxon>
        <taxon>Alphaproteobacteria</taxon>
        <taxon>Hyphomicrobiales</taxon>
        <taxon>Rhizobiaceae</taxon>
        <taxon>Rhizobium/Agrobacterium group</taxon>
        <taxon>Rhizobium</taxon>
    </lineage>
</organism>
<proteinExistence type="predicted"/>
<dbReference type="SUPFAM" id="SSF56059">
    <property type="entry name" value="Glutathione synthetase ATP-binding domain-like"/>
    <property type="match status" value="1"/>
</dbReference>
<evidence type="ECO:0000256" key="4">
    <source>
        <dbReference type="PROSITE-ProRule" id="PRU00409"/>
    </source>
</evidence>
<evidence type="ECO:0000256" key="2">
    <source>
        <dbReference type="ARBA" id="ARBA00022741"/>
    </source>
</evidence>
<protein>
    <submittedName>
        <fullName evidence="6">ATP-grasp domain-containing protein</fullName>
    </submittedName>
</protein>
<dbReference type="STRING" id="410764.GA0061103_0606"/>
<keyword evidence="1" id="KW-0436">Ligase</keyword>
<dbReference type="EMBL" id="FMAG01000014">
    <property type="protein sequence ID" value="SCB49507.1"/>
    <property type="molecule type" value="Genomic_DNA"/>
</dbReference>
<dbReference type="GO" id="GO:0046872">
    <property type="term" value="F:metal ion binding"/>
    <property type="evidence" value="ECO:0007669"/>
    <property type="project" value="InterPro"/>
</dbReference>
<dbReference type="OrthoDB" id="24041at2"/>